<evidence type="ECO:0000313" key="8">
    <source>
        <dbReference type="Proteomes" id="UP001497497"/>
    </source>
</evidence>
<keyword evidence="8" id="KW-1185">Reference proteome</keyword>
<dbReference type="CDD" id="cd14978">
    <property type="entry name" value="7tmA_FMRFamide_R-like"/>
    <property type="match status" value="1"/>
</dbReference>
<keyword evidence="3 5" id="KW-1133">Transmembrane helix</keyword>
<feature type="transmembrane region" description="Helical" evidence="5">
    <location>
        <begin position="124"/>
        <end position="144"/>
    </location>
</feature>
<proteinExistence type="predicted"/>
<feature type="transmembrane region" description="Helical" evidence="5">
    <location>
        <begin position="225"/>
        <end position="249"/>
    </location>
</feature>
<keyword evidence="2 5" id="KW-0812">Transmembrane</keyword>
<evidence type="ECO:0000259" key="6">
    <source>
        <dbReference type="PROSITE" id="PS50262"/>
    </source>
</evidence>
<keyword evidence="4 5" id="KW-0472">Membrane</keyword>
<dbReference type="SUPFAM" id="SSF81321">
    <property type="entry name" value="Family A G protein-coupled receptor-like"/>
    <property type="match status" value="1"/>
</dbReference>
<protein>
    <recommendedName>
        <fullName evidence="6">G-protein coupled receptors family 1 profile domain-containing protein</fullName>
    </recommendedName>
</protein>
<dbReference type="EMBL" id="CAXITT010000274">
    <property type="protein sequence ID" value="CAL1537743.1"/>
    <property type="molecule type" value="Genomic_DNA"/>
</dbReference>
<dbReference type="Gene3D" id="1.20.1070.10">
    <property type="entry name" value="Rhodopsin 7-helix transmembrane proteins"/>
    <property type="match status" value="1"/>
</dbReference>
<dbReference type="GO" id="GO:0016020">
    <property type="term" value="C:membrane"/>
    <property type="evidence" value="ECO:0007669"/>
    <property type="project" value="UniProtKB-SubCell"/>
</dbReference>
<evidence type="ECO:0000256" key="2">
    <source>
        <dbReference type="ARBA" id="ARBA00022692"/>
    </source>
</evidence>
<evidence type="ECO:0000256" key="3">
    <source>
        <dbReference type="ARBA" id="ARBA00022989"/>
    </source>
</evidence>
<feature type="domain" description="G-protein coupled receptors family 1 profile" evidence="6">
    <location>
        <begin position="18"/>
        <end position="291"/>
    </location>
</feature>
<comment type="caution">
    <text evidence="7">The sequence shown here is derived from an EMBL/GenBank/DDBJ whole genome shotgun (WGS) entry which is preliminary data.</text>
</comment>
<evidence type="ECO:0000256" key="5">
    <source>
        <dbReference type="SAM" id="Phobius"/>
    </source>
</evidence>
<comment type="subcellular location">
    <subcellularLocation>
        <location evidence="1">Membrane</location>
    </subcellularLocation>
</comment>
<dbReference type="InterPro" id="IPR052954">
    <property type="entry name" value="GPCR-Ligand_Int"/>
</dbReference>
<name>A0AAV2HW64_LYMST</name>
<dbReference type="AlphaFoldDB" id="A0AAV2HW64"/>
<reference evidence="7 8" key="1">
    <citation type="submission" date="2024-04" db="EMBL/GenBank/DDBJ databases">
        <authorList>
            <consortium name="Genoscope - CEA"/>
            <person name="William W."/>
        </authorList>
    </citation>
    <scope>NUCLEOTIDE SEQUENCE [LARGE SCALE GENOMIC DNA]</scope>
</reference>
<evidence type="ECO:0000256" key="4">
    <source>
        <dbReference type="ARBA" id="ARBA00023136"/>
    </source>
</evidence>
<dbReference type="InterPro" id="IPR017452">
    <property type="entry name" value="GPCR_Rhodpsn_7TM"/>
</dbReference>
<dbReference type="PROSITE" id="PS50262">
    <property type="entry name" value="G_PROTEIN_RECEP_F1_2"/>
    <property type="match status" value="1"/>
</dbReference>
<sequence>YYINGVCGSFISLVGLAGNATAAIVLLFPAMRNSTSLLLVVMAAFDTVFLALHFLLQSLPLVFMTNNVCEDYFPVREALFKYCYVLVHVAHTGTIYMTVVVTLERAMVVLLPLKAKNICTRSRAGIASAVVTVCSIIYNVPRYLEYTNEADSSLALTDHSVTRSEFGRSFFFQVVYLIYFNSAVHFIVPVGLIIVLNLKMIQRVCTRGRRVVRLGGSCGESQTRLTAMIITLTGLFCLCQLLAALELILCPDEPVGQSEVDPTHCEMTGTVISAVGETCTLLNSATNFVVYSIFGNKFRRCLRQLCC</sequence>
<accession>A0AAV2HW64</accession>
<feature type="transmembrane region" description="Helical" evidence="5">
    <location>
        <begin position="37"/>
        <end position="59"/>
    </location>
</feature>
<evidence type="ECO:0000256" key="1">
    <source>
        <dbReference type="ARBA" id="ARBA00004370"/>
    </source>
</evidence>
<feature type="non-terminal residue" evidence="7">
    <location>
        <position position="1"/>
    </location>
</feature>
<dbReference type="Pfam" id="PF00001">
    <property type="entry name" value="7tm_1"/>
    <property type="match status" value="1"/>
</dbReference>
<gene>
    <name evidence="7" type="ORF">GSLYS_00011645001</name>
</gene>
<feature type="non-terminal residue" evidence="7">
    <location>
        <position position="307"/>
    </location>
</feature>
<feature type="transmembrane region" description="Helical" evidence="5">
    <location>
        <begin position="79"/>
        <end position="103"/>
    </location>
</feature>
<dbReference type="PANTHER" id="PTHR46641:SF2">
    <property type="entry name" value="FMRFAMIDE RECEPTOR"/>
    <property type="match status" value="1"/>
</dbReference>
<dbReference type="InterPro" id="IPR000276">
    <property type="entry name" value="GPCR_Rhodpsn"/>
</dbReference>
<dbReference type="PANTHER" id="PTHR46641">
    <property type="entry name" value="FMRFAMIDE RECEPTOR-RELATED"/>
    <property type="match status" value="1"/>
</dbReference>
<feature type="transmembrane region" description="Helical" evidence="5">
    <location>
        <begin position="170"/>
        <end position="198"/>
    </location>
</feature>
<dbReference type="GO" id="GO:0004930">
    <property type="term" value="F:G protein-coupled receptor activity"/>
    <property type="evidence" value="ECO:0007669"/>
    <property type="project" value="InterPro"/>
</dbReference>
<feature type="transmembrane region" description="Helical" evidence="5">
    <location>
        <begin position="6"/>
        <end position="30"/>
    </location>
</feature>
<evidence type="ECO:0000313" key="7">
    <source>
        <dbReference type="EMBL" id="CAL1537743.1"/>
    </source>
</evidence>
<organism evidence="7 8">
    <name type="scientific">Lymnaea stagnalis</name>
    <name type="common">Great pond snail</name>
    <name type="synonym">Helix stagnalis</name>
    <dbReference type="NCBI Taxonomy" id="6523"/>
    <lineage>
        <taxon>Eukaryota</taxon>
        <taxon>Metazoa</taxon>
        <taxon>Spiralia</taxon>
        <taxon>Lophotrochozoa</taxon>
        <taxon>Mollusca</taxon>
        <taxon>Gastropoda</taxon>
        <taxon>Heterobranchia</taxon>
        <taxon>Euthyneura</taxon>
        <taxon>Panpulmonata</taxon>
        <taxon>Hygrophila</taxon>
        <taxon>Lymnaeoidea</taxon>
        <taxon>Lymnaeidae</taxon>
        <taxon>Lymnaea</taxon>
    </lineage>
</organism>
<dbReference type="PRINTS" id="PR00237">
    <property type="entry name" value="GPCRRHODOPSN"/>
</dbReference>
<dbReference type="Proteomes" id="UP001497497">
    <property type="component" value="Unassembled WGS sequence"/>
</dbReference>